<protein>
    <submittedName>
        <fullName evidence="1">Uncharacterized protein</fullName>
    </submittedName>
</protein>
<keyword evidence="2" id="KW-1185">Reference proteome</keyword>
<evidence type="ECO:0000313" key="1">
    <source>
        <dbReference type="EMBL" id="KAI3701398.1"/>
    </source>
</evidence>
<reference evidence="1 2" key="2">
    <citation type="journal article" date="2022" name="Mol. Ecol. Resour.">
        <title>The genomes of chicory, endive, great burdock and yacon provide insights into Asteraceae paleo-polyploidization history and plant inulin production.</title>
        <authorList>
            <person name="Fan W."/>
            <person name="Wang S."/>
            <person name="Wang H."/>
            <person name="Wang A."/>
            <person name="Jiang F."/>
            <person name="Liu H."/>
            <person name="Zhao H."/>
            <person name="Xu D."/>
            <person name="Zhang Y."/>
        </authorList>
    </citation>
    <scope>NUCLEOTIDE SEQUENCE [LARGE SCALE GENOMIC DNA]</scope>
    <source>
        <strain evidence="2">cv. Niubang</strain>
    </source>
</reference>
<proteinExistence type="predicted"/>
<evidence type="ECO:0000313" key="2">
    <source>
        <dbReference type="Proteomes" id="UP001055879"/>
    </source>
</evidence>
<sequence length="151" mass="17332">MSQTKEPSLKKLEYLSLVSKVCTELESHLGFGDKVLAEFITEICRKCETVDEFDSKLKENGAEMPDYFVRTLLTIIHAILPPKTKSKSDKEASKKDDNAEKLSFPALNIGDSKDRVKELEREIEMEARERRKRDGEVGDDGERDHRDRDVD</sequence>
<gene>
    <name evidence="1" type="ORF">L6452_26434</name>
</gene>
<name>A0ACB8ZUS6_ARCLA</name>
<dbReference type="EMBL" id="CM042055">
    <property type="protein sequence ID" value="KAI3701398.1"/>
    <property type="molecule type" value="Genomic_DNA"/>
</dbReference>
<comment type="caution">
    <text evidence="1">The sequence shown here is derived from an EMBL/GenBank/DDBJ whole genome shotgun (WGS) entry which is preliminary data.</text>
</comment>
<organism evidence="1 2">
    <name type="scientific">Arctium lappa</name>
    <name type="common">Greater burdock</name>
    <name type="synonym">Lappa major</name>
    <dbReference type="NCBI Taxonomy" id="4217"/>
    <lineage>
        <taxon>Eukaryota</taxon>
        <taxon>Viridiplantae</taxon>
        <taxon>Streptophyta</taxon>
        <taxon>Embryophyta</taxon>
        <taxon>Tracheophyta</taxon>
        <taxon>Spermatophyta</taxon>
        <taxon>Magnoliopsida</taxon>
        <taxon>eudicotyledons</taxon>
        <taxon>Gunneridae</taxon>
        <taxon>Pentapetalae</taxon>
        <taxon>asterids</taxon>
        <taxon>campanulids</taxon>
        <taxon>Asterales</taxon>
        <taxon>Asteraceae</taxon>
        <taxon>Carduoideae</taxon>
        <taxon>Cardueae</taxon>
        <taxon>Arctiinae</taxon>
        <taxon>Arctium</taxon>
    </lineage>
</organism>
<dbReference type="Proteomes" id="UP001055879">
    <property type="component" value="Linkage Group LG09"/>
</dbReference>
<accession>A0ACB8ZUS6</accession>
<reference evidence="2" key="1">
    <citation type="journal article" date="2022" name="Mol. Ecol. Resour.">
        <title>The genomes of chicory, endive, great burdock and yacon provide insights into Asteraceae palaeo-polyploidization history and plant inulin production.</title>
        <authorList>
            <person name="Fan W."/>
            <person name="Wang S."/>
            <person name="Wang H."/>
            <person name="Wang A."/>
            <person name="Jiang F."/>
            <person name="Liu H."/>
            <person name="Zhao H."/>
            <person name="Xu D."/>
            <person name="Zhang Y."/>
        </authorList>
    </citation>
    <scope>NUCLEOTIDE SEQUENCE [LARGE SCALE GENOMIC DNA]</scope>
    <source>
        <strain evidence="2">cv. Niubang</strain>
    </source>
</reference>